<dbReference type="Gene3D" id="3.30.420.40">
    <property type="match status" value="1"/>
</dbReference>
<dbReference type="PANTHER" id="PTHR14187">
    <property type="entry name" value="ALPHA KINASE/ELONGATION FACTOR 2 KINASE"/>
    <property type="match status" value="1"/>
</dbReference>
<protein>
    <recommendedName>
        <fullName evidence="5">Actin-like ATPase domain-containing protein</fullName>
    </recommendedName>
</protein>
<dbReference type="Pfam" id="PF00012">
    <property type="entry name" value="HSP70"/>
    <property type="match status" value="1"/>
</dbReference>
<gene>
    <name evidence="3" type="ORF">ASPWEDRAFT_172692</name>
</gene>
<organism evidence="3 4">
    <name type="scientific">Aspergillus wentii DTO 134E9</name>
    <dbReference type="NCBI Taxonomy" id="1073089"/>
    <lineage>
        <taxon>Eukaryota</taxon>
        <taxon>Fungi</taxon>
        <taxon>Dikarya</taxon>
        <taxon>Ascomycota</taxon>
        <taxon>Pezizomycotina</taxon>
        <taxon>Eurotiomycetes</taxon>
        <taxon>Eurotiomycetidae</taxon>
        <taxon>Eurotiales</taxon>
        <taxon>Aspergillaceae</taxon>
        <taxon>Aspergillus</taxon>
        <taxon>Aspergillus subgen. Cremei</taxon>
    </lineage>
</organism>
<dbReference type="Proteomes" id="UP000184383">
    <property type="component" value="Unassembled WGS sequence"/>
</dbReference>
<dbReference type="RefSeq" id="XP_040689581.1">
    <property type="nucleotide sequence ID" value="XM_040830958.1"/>
</dbReference>
<evidence type="ECO:0000313" key="4">
    <source>
        <dbReference type="Proteomes" id="UP000184383"/>
    </source>
</evidence>
<dbReference type="CDD" id="cd10170">
    <property type="entry name" value="ASKHA_NBD_HSP70"/>
    <property type="match status" value="1"/>
</dbReference>
<evidence type="ECO:0000256" key="1">
    <source>
        <dbReference type="ARBA" id="ARBA00022741"/>
    </source>
</evidence>
<evidence type="ECO:0000313" key="3">
    <source>
        <dbReference type="EMBL" id="OJJ35905.1"/>
    </source>
</evidence>
<dbReference type="VEuPathDB" id="FungiDB:ASPWEDRAFT_172692"/>
<sequence>MVRSSIFVGVDFGTTYSGIAWALEGSPDKIEVLSHWPGGDNRTSLKVPTVISYDDKNILWGYQVGPFKEALRGIKLLLDDDQQTKYKPSVASKTLLAKYDMDVVQVTGDYLRQIIKYVKITIERRLGSKAEDMDLRFILTVPAVWSDTAKHRTMTVAIKAGVPLEDVSLISEPEAAALYSLRSIQDHSVTEGNVYIVCDAGGGTVDLISYLVKDTEPLSLVEVTEGTGGICGSMILDQTFQEFFEDEMGQGRYAELSVKSKEAVISYWRDRVKPYFTGKVDDDFAEVDYFIPVPGVTDDIPGVIEDGFFTLSREEVEDIFDLVVDDIQELAAQQVKQVEELGYSTEAIILVGGFGSSEYLFQRLWSAVVTGAVQRGIDGNQVESRIARRHYGIRYSAHYDSNQHEGEKKRWSWLQEKYLVDGQMQWYINKSSKIKENKPISIKFYRITMVKDTDDLMFETELHFCNDEKAPSATNDRIMKLCTLESDLSKIPRELFTKKKNSMGIEYYEIVFDLVMTPTSASLQFQLEFQGVPYGTVSSKY</sequence>
<dbReference type="InterPro" id="IPR013126">
    <property type="entry name" value="Hsp_70_fam"/>
</dbReference>
<dbReference type="PANTHER" id="PTHR14187:SF82">
    <property type="entry name" value="FAMILY CHAPERONE, PUTATIVE (AFU_ORTHOLOGUE AFUA_7G08575)-RELATED"/>
    <property type="match status" value="1"/>
</dbReference>
<keyword evidence="2" id="KW-0067">ATP-binding</keyword>
<evidence type="ECO:0008006" key="5">
    <source>
        <dbReference type="Google" id="ProtNLM"/>
    </source>
</evidence>
<keyword evidence="4" id="KW-1185">Reference proteome</keyword>
<dbReference type="STRING" id="1073089.A0A1L9RLS8"/>
<keyword evidence="1" id="KW-0547">Nucleotide-binding</keyword>
<dbReference type="EMBL" id="KV878212">
    <property type="protein sequence ID" value="OJJ35905.1"/>
    <property type="molecule type" value="Genomic_DNA"/>
</dbReference>
<accession>A0A1L9RLS8</accession>
<dbReference type="GO" id="GO:0140662">
    <property type="term" value="F:ATP-dependent protein folding chaperone"/>
    <property type="evidence" value="ECO:0007669"/>
    <property type="project" value="InterPro"/>
</dbReference>
<dbReference type="AlphaFoldDB" id="A0A1L9RLS8"/>
<dbReference type="GeneID" id="63746806"/>
<dbReference type="OrthoDB" id="2963168at2759"/>
<proteinExistence type="predicted"/>
<name>A0A1L9RLS8_ASPWE</name>
<reference evidence="4" key="1">
    <citation type="journal article" date="2017" name="Genome Biol.">
        <title>Comparative genomics reveals high biological diversity and specific adaptations in the industrially and medically important fungal genus Aspergillus.</title>
        <authorList>
            <person name="de Vries R.P."/>
            <person name="Riley R."/>
            <person name="Wiebenga A."/>
            <person name="Aguilar-Osorio G."/>
            <person name="Amillis S."/>
            <person name="Uchima C.A."/>
            <person name="Anderluh G."/>
            <person name="Asadollahi M."/>
            <person name="Askin M."/>
            <person name="Barry K."/>
            <person name="Battaglia E."/>
            <person name="Bayram O."/>
            <person name="Benocci T."/>
            <person name="Braus-Stromeyer S.A."/>
            <person name="Caldana C."/>
            <person name="Canovas D."/>
            <person name="Cerqueira G.C."/>
            <person name="Chen F."/>
            <person name="Chen W."/>
            <person name="Choi C."/>
            <person name="Clum A."/>
            <person name="Dos Santos R.A."/>
            <person name="Damasio A.R."/>
            <person name="Diallinas G."/>
            <person name="Emri T."/>
            <person name="Fekete E."/>
            <person name="Flipphi M."/>
            <person name="Freyberg S."/>
            <person name="Gallo A."/>
            <person name="Gournas C."/>
            <person name="Habgood R."/>
            <person name="Hainaut M."/>
            <person name="Harispe M.L."/>
            <person name="Henrissat B."/>
            <person name="Hilden K.S."/>
            <person name="Hope R."/>
            <person name="Hossain A."/>
            <person name="Karabika E."/>
            <person name="Karaffa L."/>
            <person name="Karanyi Z."/>
            <person name="Krasevec N."/>
            <person name="Kuo A."/>
            <person name="Kusch H."/>
            <person name="LaButti K."/>
            <person name="Lagendijk E.L."/>
            <person name="Lapidus A."/>
            <person name="Levasseur A."/>
            <person name="Lindquist E."/>
            <person name="Lipzen A."/>
            <person name="Logrieco A.F."/>
            <person name="MacCabe A."/>
            <person name="Maekelae M.R."/>
            <person name="Malavazi I."/>
            <person name="Melin P."/>
            <person name="Meyer V."/>
            <person name="Mielnichuk N."/>
            <person name="Miskei M."/>
            <person name="Molnar A.P."/>
            <person name="Mule G."/>
            <person name="Ngan C.Y."/>
            <person name="Orejas M."/>
            <person name="Orosz E."/>
            <person name="Ouedraogo J.P."/>
            <person name="Overkamp K.M."/>
            <person name="Park H.-S."/>
            <person name="Perrone G."/>
            <person name="Piumi F."/>
            <person name="Punt P.J."/>
            <person name="Ram A.F."/>
            <person name="Ramon A."/>
            <person name="Rauscher S."/>
            <person name="Record E."/>
            <person name="Riano-Pachon D.M."/>
            <person name="Robert V."/>
            <person name="Roehrig J."/>
            <person name="Ruller R."/>
            <person name="Salamov A."/>
            <person name="Salih N.S."/>
            <person name="Samson R.A."/>
            <person name="Sandor E."/>
            <person name="Sanguinetti M."/>
            <person name="Schuetze T."/>
            <person name="Sepcic K."/>
            <person name="Shelest E."/>
            <person name="Sherlock G."/>
            <person name="Sophianopoulou V."/>
            <person name="Squina F.M."/>
            <person name="Sun H."/>
            <person name="Susca A."/>
            <person name="Todd R.B."/>
            <person name="Tsang A."/>
            <person name="Unkles S.E."/>
            <person name="van de Wiele N."/>
            <person name="van Rossen-Uffink D."/>
            <person name="Oliveira J.V."/>
            <person name="Vesth T.C."/>
            <person name="Visser J."/>
            <person name="Yu J.-H."/>
            <person name="Zhou M."/>
            <person name="Andersen M.R."/>
            <person name="Archer D.B."/>
            <person name="Baker S.E."/>
            <person name="Benoit I."/>
            <person name="Brakhage A.A."/>
            <person name="Braus G.H."/>
            <person name="Fischer R."/>
            <person name="Frisvad J.C."/>
            <person name="Goldman G.H."/>
            <person name="Houbraken J."/>
            <person name="Oakley B."/>
            <person name="Pocsi I."/>
            <person name="Scazzocchio C."/>
            <person name="Seiboth B."/>
            <person name="vanKuyk P.A."/>
            <person name="Wortman J."/>
            <person name="Dyer P.S."/>
            <person name="Grigoriev I.V."/>
        </authorList>
    </citation>
    <scope>NUCLEOTIDE SEQUENCE [LARGE SCALE GENOMIC DNA]</scope>
    <source>
        <strain evidence="4">DTO 134E9</strain>
    </source>
</reference>
<dbReference type="InterPro" id="IPR043129">
    <property type="entry name" value="ATPase_NBD"/>
</dbReference>
<evidence type="ECO:0000256" key="2">
    <source>
        <dbReference type="ARBA" id="ARBA00022840"/>
    </source>
</evidence>
<dbReference type="GO" id="GO:0005524">
    <property type="term" value="F:ATP binding"/>
    <property type="evidence" value="ECO:0007669"/>
    <property type="project" value="UniProtKB-KW"/>
</dbReference>
<dbReference type="SUPFAM" id="SSF53067">
    <property type="entry name" value="Actin-like ATPase domain"/>
    <property type="match status" value="2"/>
</dbReference>